<organism evidence="2 3">
    <name type="scientific">Micromonospora rifamycinica</name>
    <dbReference type="NCBI Taxonomy" id="291594"/>
    <lineage>
        <taxon>Bacteria</taxon>
        <taxon>Bacillati</taxon>
        <taxon>Actinomycetota</taxon>
        <taxon>Actinomycetes</taxon>
        <taxon>Micromonosporales</taxon>
        <taxon>Micromonosporaceae</taxon>
        <taxon>Micromonospora</taxon>
    </lineage>
</organism>
<accession>A0A1C5GLR7</accession>
<keyword evidence="3" id="KW-1185">Reference proteome</keyword>
<dbReference type="SUPFAM" id="SSF160582">
    <property type="entry name" value="MbtH-like"/>
    <property type="match status" value="1"/>
</dbReference>
<evidence type="ECO:0000313" key="2">
    <source>
        <dbReference type="EMBL" id="SCG34699.1"/>
    </source>
</evidence>
<dbReference type="InterPro" id="IPR038020">
    <property type="entry name" value="MbtH-like_sf"/>
</dbReference>
<dbReference type="OrthoDB" id="7584480at2"/>
<dbReference type="Proteomes" id="UP000198226">
    <property type="component" value="Chromosome I"/>
</dbReference>
<dbReference type="Pfam" id="PF03621">
    <property type="entry name" value="MbtH"/>
    <property type="match status" value="1"/>
</dbReference>
<reference evidence="3" key="1">
    <citation type="submission" date="2016-06" db="EMBL/GenBank/DDBJ databases">
        <authorList>
            <person name="Varghese N."/>
            <person name="Submissions Spin"/>
        </authorList>
    </citation>
    <scope>NUCLEOTIDE SEQUENCE [LARGE SCALE GENOMIC DNA]</scope>
    <source>
        <strain evidence="3">DSM 44983</strain>
    </source>
</reference>
<evidence type="ECO:0000259" key="1">
    <source>
        <dbReference type="SMART" id="SM00923"/>
    </source>
</evidence>
<sequence length="35" mass="3776">MNTNPFEDDRASYLVLANSNGQHSLWPSGLTVPSG</sequence>
<dbReference type="InterPro" id="IPR005153">
    <property type="entry name" value="MbtH-like_dom"/>
</dbReference>
<proteinExistence type="predicted"/>
<name>A0A1C5GLR7_9ACTN</name>
<evidence type="ECO:0000313" key="3">
    <source>
        <dbReference type="Proteomes" id="UP000198226"/>
    </source>
</evidence>
<dbReference type="SMART" id="SM00923">
    <property type="entry name" value="MbtH"/>
    <property type="match status" value="1"/>
</dbReference>
<dbReference type="Gene3D" id="3.90.820.10">
    <property type="entry name" value="Structural Genomics, Unknown Function 30-nov-00 1gh9 Mol_id"/>
    <property type="match status" value="1"/>
</dbReference>
<dbReference type="EMBL" id="LT607752">
    <property type="protein sequence ID" value="SCG34699.1"/>
    <property type="molecule type" value="Genomic_DNA"/>
</dbReference>
<gene>
    <name evidence="2" type="ORF">GA0070623_0001</name>
</gene>
<protein>
    <submittedName>
        <fullName evidence="2">MbtH-like protein</fullName>
    </submittedName>
</protein>
<feature type="domain" description="MbtH-like" evidence="1">
    <location>
        <begin position="4"/>
        <end position="35"/>
    </location>
</feature>
<feature type="non-terminal residue" evidence="2">
    <location>
        <position position="35"/>
    </location>
</feature>
<dbReference type="AlphaFoldDB" id="A0A1C5GLR7"/>